<dbReference type="Gene3D" id="1.25.10.10">
    <property type="entry name" value="Leucine-rich Repeat Variant"/>
    <property type="match status" value="1"/>
</dbReference>
<dbReference type="Pfam" id="PF13646">
    <property type="entry name" value="HEAT_2"/>
    <property type="match status" value="1"/>
</dbReference>
<dbReference type="EMBL" id="DSAC01000062">
    <property type="protein sequence ID" value="HHO73992.1"/>
    <property type="molecule type" value="Genomic_DNA"/>
</dbReference>
<dbReference type="InterPro" id="IPR011989">
    <property type="entry name" value="ARM-like"/>
</dbReference>
<evidence type="ECO:0000313" key="1">
    <source>
        <dbReference type="EMBL" id="HHO73992.1"/>
    </source>
</evidence>
<dbReference type="InterPro" id="IPR016024">
    <property type="entry name" value="ARM-type_fold"/>
</dbReference>
<name>A0A7C5WZ05_9AQUI</name>
<organism evidence="1">
    <name type="scientific">Thermocrinis ruber</name>
    <dbReference type="NCBI Taxonomy" id="75906"/>
    <lineage>
        <taxon>Bacteria</taxon>
        <taxon>Pseudomonadati</taxon>
        <taxon>Aquificota</taxon>
        <taxon>Aquificia</taxon>
        <taxon>Aquificales</taxon>
        <taxon>Aquificaceae</taxon>
        <taxon>Thermocrinis</taxon>
    </lineage>
</organism>
<reference evidence="1" key="1">
    <citation type="journal article" date="2020" name="mSystems">
        <title>Genome- and Community-Level Interaction Insights into Carbon Utilization and Element Cycling Functions of Hydrothermarchaeota in Hydrothermal Sediment.</title>
        <authorList>
            <person name="Zhou Z."/>
            <person name="Liu Y."/>
            <person name="Xu W."/>
            <person name="Pan J."/>
            <person name="Luo Z.H."/>
            <person name="Li M."/>
        </authorList>
    </citation>
    <scope>NUCLEOTIDE SEQUENCE [LARGE SCALE GENOMIC DNA]</scope>
    <source>
        <strain evidence="1">SpSt-114</strain>
    </source>
</reference>
<proteinExistence type="predicted"/>
<dbReference type="AlphaFoldDB" id="A0A7C5WZ05"/>
<accession>A0A7C5WZ05</accession>
<dbReference type="SUPFAM" id="SSF48371">
    <property type="entry name" value="ARM repeat"/>
    <property type="match status" value="1"/>
</dbReference>
<gene>
    <name evidence="1" type="ORF">ENN04_05060</name>
</gene>
<protein>
    <submittedName>
        <fullName evidence="1">HEAT repeat domain-containing protein</fullName>
    </submittedName>
</protein>
<sequence length="122" mass="14075">MVRWFCPYCWGAVDERDEVCPHCGADLKGFSSLDYDQKLILALDCPITQSRMFVIEVLGRRKTQGAVPKLCRMLFEDRDTFELVEIAKALLNIGTADALECLQRRMKTEDNIILKRFLEESL</sequence>
<comment type="caution">
    <text evidence="1">The sequence shown here is derived from an EMBL/GenBank/DDBJ whole genome shotgun (WGS) entry which is preliminary data.</text>
</comment>